<comment type="catalytic activity">
    <reaction evidence="11">
        <text>L-seryl-[protein] + ATP = O-phospho-L-seryl-[protein] + ADP + H(+)</text>
        <dbReference type="Rhea" id="RHEA:17989"/>
        <dbReference type="Rhea" id="RHEA-COMP:9863"/>
        <dbReference type="Rhea" id="RHEA-COMP:11604"/>
        <dbReference type="ChEBI" id="CHEBI:15378"/>
        <dbReference type="ChEBI" id="CHEBI:29999"/>
        <dbReference type="ChEBI" id="CHEBI:30616"/>
        <dbReference type="ChEBI" id="CHEBI:83421"/>
        <dbReference type="ChEBI" id="CHEBI:456216"/>
        <dbReference type="EC" id="2.7.12.1"/>
    </reaction>
</comment>
<dbReference type="PANTHER" id="PTHR46485:SF5">
    <property type="entry name" value="CENTER DIVIDER, ISOFORM A"/>
    <property type="match status" value="1"/>
</dbReference>
<keyword evidence="9" id="KW-0067">ATP-binding</keyword>
<dbReference type="InterPro" id="IPR050940">
    <property type="entry name" value="Actin_reg-Ser/Thr_kinase"/>
</dbReference>
<dbReference type="GO" id="GO:0005524">
    <property type="term" value="F:ATP binding"/>
    <property type="evidence" value="ECO:0007669"/>
    <property type="project" value="UniProtKB-KW"/>
</dbReference>
<sequence length="633" mass="70453">MSRVRSPHTTNICVHEYVTHKTSGKVMVLKMNQQRANRPNMLREVQLMNKLKHPNILGFMGVCVHEGQLHALTEYMEGGSLEQLILGPQPLPQPLRISLAADVAAGMKYLHSLGVFHRDLTTKNVLLRKHGDDSYTAVVADFGLAARIPHPVNGYRLPSVGSPWWMSPECLRGRWYDHRSDIFSYGIILCQLIARVDADPDVLPRTDNFGLNYMAFVELCDEDTVPDFLRLAFNCCIYEPKARPLFPEIVSKLAEVKEGLDDAAWGCHTPNNSYESEEADSSGPRSCPGLSGWRRAARLRSDSTPRSRHPPLQHRRSLSELEWCVEGGSTAPAHRSASARRGSLERAPVAAPARRRASCESGIFSVANEDLCPAHPASCCLGAMCPCSLMGCHRCWWWARPPSDPEAERSLESNSTDEERQRVRVCSECLATYDRLFNGRAKGRTLDDSALGGAASSLRSLDEIDDTPNSTAESLSPFLCGRVSWSRGSSEADEACAARECHVLAKCCCRAPPPLPTHRTSSVYTDSSEDIASLAGSDSLYCDDRVPRHVRSAQISKIVEYFERKGADFTCERSFGRSRFKMKDRTECLVDVKHRQRPDIAEEGCGRRCVAQQRLMICEGAVKSKLPLFDRKS</sequence>
<proteinExistence type="inferred from homology"/>
<evidence type="ECO:0000256" key="4">
    <source>
        <dbReference type="ARBA" id="ARBA00013203"/>
    </source>
</evidence>
<dbReference type="InterPro" id="IPR008266">
    <property type="entry name" value="Tyr_kinase_AS"/>
</dbReference>
<feature type="domain" description="Protein kinase" evidence="15">
    <location>
        <begin position="1"/>
        <end position="260"/>
    </location>
</feature>
<evidence type="ECO:0000256" key="3">
    <source>
        <dbReference type="ARBA" id="ARBA00005843"/>
    </source>
</evidence>
<gene>
    <name evidence="16" type="ORF">ABMA28_015892</name>
</gene>
<dbReference type="Gene3D" id="3.30.200.20">
    <property type="entry name" value="Phosphorylase Kinase, domain 1"/>
    <property type="match status" value="1"/>
</dbReference>
<dbReference type="GO" id="GO:0004712">
    <property type="term" value="F:protein serine/threonine/tyrosine kinase activity"/>
    <property type="evidence" value="ECO:0007669"/>
    <property type="project" value="UniProtKB-EC"/>
</dbReference>
<evidence type="ECO:0000256" key="11">
    <source>
        <dbReference type="ARBA" id="ARBA00049003"/>
    </source>
</evidence>
<keyword evidence="10" id="KW-0464">Manganese</keyword>
<comment type="cofactor">
    <cofactor evidence="2">
        <name>Mg(2+)</name>
        <dbReference type="ChEBI" id="CHEBI:18420"/>
    </cofactor>
</comment>
<name>A0ABD0TC74_LOXSC</name>
<evidence type="ECO:0000256" key="8">
    <source>
        <dbReference type="ARBA" id="ARBA00022777"/>
    </source>
</evidence>
<keyword evidence="5" id="KW-0723">Serine/threonine-protein kinase</keyword>
<dbReference type="AlphaFoldDB" id="A0ABD0TC74"/>
<comment type="cofactor">
    <cofactor evidence="1">
        <name>Mn(2+)</name>
        <dbReference type="ChEBI" id="CHEBI:29035"/>
    </cofactor>
</comment>
<keyword evidence="8" id="KW-0418">Kinase</keyword>
<comment type="caution">
    <text evidence="16">The sequence shown here is derived from an EMBL/GenBank/DDBJ whole genome shotgun (WGS) entry which is preliminary data.</text>
</comment>
<dbReference type="PROSITE" id="PS50011">
    <property type="entry name" value="PROTEIN_KINASE_DOM"/>
    <property type="match status" value="1"/>
</dbReference>
<dbReference type="EMBL" id="JBEDNZ010000007">
    <property type="protein sequence ID" value="KAL0840700.1"/>
    <property type="molecule type" value="Genomic_DNA"/>
</dbReference>
<dbReference type="SUPFAM" id="SSF56112">
    <property type="entry name" value="Protein kinase-like (PK-like)"/>
    <property type="match status" value="1"/>
</dbReference>
<reference evidence="16 17" key="1">
    <citation type="submission" date="2024-06" db="EMBL/GenBank/DDBJ databases">
        <title>A chromosome-level genome assembly of beet webworm, Loxostege sticticalis.</title>
        <authorList>
            <person name="Zhang Y."/>
        </authorList>
    </citation>
    <scope>NUCLEOTIDE SEQUENCE [LARGE SCALE GENOMIC DNA]</scope>
    <source>
        <strain evidence="16">AQ028</strain>
        <tissue evidence="16">Male pupae</tissue>
    </source>
</reference>
<evidence type="ECO:0000256" key="7">
    <source>
        <dbReference type="ARBA" id="ARBA00022741"/>
    </source>
</evidence>
<accession>A0ABD0TC74</accession>
<comment type="catalytic activity">
    <reaction evidence="12">
        <text>L-threonyl-[protein] + ATP = O-phospho-L-threonyl-[protein] + ADP + H(+)</text>
        <dbReference type="Rhea" id="RHEA:46608"/>
        <dbReference type="Rhea" id="RHEA-COMP:11060"/>
        <dbReference type="Rhea" id="RHEA-COMP:11605"/>
        <dbReference type="ChEBI" id="CHEBI:15378"/>
        <dbReference type="ChEBI" id="CHEBI:30013"/>
        <dbReference type="ChEBI" id="CHEBI:30616"/>
        <dbReference type="ChEBI" id="CHEBI:61977"/>
        <dbReference type="ChEBI" id="CHEBI:456216"/>
        <dbReference type="EC" id="2.7.12.1"/>
    </reaction>
</comment>
<evidence type="ECO:0000256" key="5">
    <source>
        <dbReference type="ARBA" id="ARBA00022527"/>
    </source>
</evidence>
<dbReference type="FunFam" id="1.10.510.10:FF:000202">
    <property type="entry name" value="Dual specificity testis-specific protein kinase 2"/>
    <property type="match status" value="1"/>
</dbReference>
<dbReference type="EC" id="2.7.12.1" evidence="4"/>
<comment type="catalytic activity">
    <reaction evidence="13">
        <text>L-tyrosyl-[protein] + ATP = O-phospho-L-tyrosyl-[protein] + ADP + H(+)</text>
        <dbReference type="Rhea" id="RHEA:10596"/>
        <dbReference type="Rhea" id="RHEA-COMP:10136"/>
        <dbReference type="Rhea" id="RHEA-COMP:20101"/>
        <dbReference type="ChEBI" id="CHEBI:15378"/>
        <dbReference type="ChEBI" id="CHEBI:30616"/>
        <dbReference type="ChEBI" id="CHEBI:46858"/>
        <dbReference type="ChEBI" id="CHEBI:61978"/>
        <dbReference type="ChEBI" id="CHEBI:456216"/>
        <dbReference type="EC" id="2.7.12.1"/>
    </reaction>
</comment>
<evidence type="ECO:0000256" key="14">
    <source>
        <dbReference type="SAM" id="MobiDB-lite"/>
    </source>
</evidence>
<dbReference type="GO" id="GO:0004674">
    <property type="term" value="F:protein serine/threonine kinase activity"/>
    <property type="evidence" value="ECO:0007669"/>
    <property type="project" value="UniProtKB-KW"/>
</dbReference>
<evidence type="ECO:0000313" key="16">
    <source>
        <dbReference type="EMBL" id="KAL0840700.1"/>
    </source>
</evidence>
<protein>
    <recommendedName>
        <fullName evidence="4">dual-specificity kinase</fullName>
        <ecNumber evidence="4">2.7.12.1</ecNumber>
    </recommendedName>
</protein>
<dbReference type="Pfam" id="PF07714">
    <property type="entry name" value="PK_Tyr_Ser-Thr"/>
    <property type="match status" value="1"/>
</dbReference>
<evidence type="ECO:0000256" key="2">
    <source>
        <dbReference type="ARBA" id="ARBA00001946"/>
    </source>
</evidence>
<evidence type="ECO:0000256" key="6">
    <source>
        <dbReference type="ARBA" id="ARBA00022679"/>
    </source>
</evidence>
<dbReference type="PROSITE" id="PS00109">
    <property type="entry name" value="PROTEIN_KINASE_TYR"/>
    <property type="match status" value="1"/>
</dbReference>
<keyword evidence="6" id="KW-0808">Transferase</keyword>
<evidence type="ECO:0000256" key="12">
    <source>
        <dbReference type="ARBA" id="ARBA00049308"/>
    </source>
</evidence>
<evidence type="ECO:0000256" key="1">
    <source>
        <dbReference type="ARBA" id="ARBA00001936"/>
    </source>
</evidence>
<dbReference type="InterPro" id="IPR000719">
    <property type="entry name" value="Prot_kinase_dom"/>
</dbReference>
<dbReference type="InterPro" id="IPR011009">
    <property type="entry name" value="Kinase-like_dom_sf"/>
</dbReference>
<dbReference type="GO" id="GO:0046872">
    <property type="term" value="F:metal ion binding"/>
    <property type="evidence" value="ECO:0007669"/>
    <property type="project" value="UniProtKB-KW"/>
</dbReference>
<evidence type="ECO:0000256" key="10">
    <source>
        <dbReference type="ARBA" id="ARBA00023211"/>
    </source>
</evidence>
<dbReference type="Proteomes" id="UP001549921">
    <property type="component" value="Unassembled WGS sequence"/>
</dbReference>
<dbReference type="InterPro" id="IPR001245">
    <property type="entry name" value="Ser-Thr/Tyr_kinase_cat_dom"/>
</dbReference>
<evidence type="ECO:0000256" key="13">
    <source>
        <dbReference type="ARBA" id="ARBA00051680"/>
    </source>
</evidence>
<comment type="similarity">
    <text evidence="3">Belongs to the protein kinase superfamily. TKL Ser/Thr protein kinase family.</text>
</comment>
<organism evidence="16 17">
    <name type="scientific">Loxostege sticticalis</name>
    <name type="common">Beet webworm moth</name>
    <dbReference type="NCBI Taxonomy" id="481309"/>
    <lineage>
        <taxon>Eukaryota</taxon>
        <taxon>Metazoa</taxon>
        <taxon>Ecdysozoa</taxon>
        <taxon>Arthropoda</taxon>
        <taxon>Hexapoda</taxon>
        <taxon>Insecta</taxon>
        <taxon>Pterygota</taxon>
        <taxon>Neoptera</taxon>
        <taxon>Endopterygota</taxon>
        <taxon>Lepidoptera</taxon>
        <taxon>Glossata</taxon>
        <taxon>Ditrysia</taxon>
        <taxon>Pyraloidea</taxon>
        <taxon>Crambidae</taxon>
        <taxon>Pyraustinae</taxon>
        <taxon>Loxostege</taxon>
    </lineage>
</organism>
<evidence type="ECO:0000313" key="17">
    <source>
        <dbReference type="Proteomes" id="UP001549921"/>
    </source>
</evidence>
<evidence type="ECO:0000259" key="15">
    <source>
        <dbReference type="PROSITE" id="PS50011"/>
    </source>
</evidence>
<dbReference type="PANTHER" id="PTHR46485">
    <property type="entry name" value="LIM DOMAIN KINASE 1"/>
    <property type="match status" value="1"/>
</dbReference>
<feature type="region of interest" description="Disordered" evidence="14">
    <location>
        <begin position="271"/>
        <end position="290"/>
    </location>
</feature>
<evidence type="ECO:0000256" key="9">
    <source>
        <dbReference type="ARBA" id="ARBA00022840"/>
    </source>
</evidence>
<dbReference type="Gene3D" id="1.10.510.10">
    <property type="entry name" value="Transferase(Phosphotransferase) domain 1"/>
    <property type="match status" value="1"/>
</dbReference>
<keyword evidence="7" id="KW-0547">Nucleotide-binding</keyword>